<dbReference type="SUPFAM" id="SSF50129">
    <property type="entry name" value="GroES-like"/>
    <property type="match status" value="1"/>
</dbReference>
<dbReference type="GeneID" id="27346348"/>
<dbReference type="CDD" id="cd08249">
    <property type="entry name" value="enoyl_reductase_like"/>
    <property type="match status" value="1"/>
</dbReference>
<dbReference type="PANTHER" id="PTHR45348:SF2">
    <property type="entry name" value="ZINC-TYPE ALCOHOL DEHYDROGENASE-LIKE PROTEIN C2E1P3.01"/>
    <property type="match status" value="1"/>
</dbReference>
<evidence type="ECO:0000313" key="4">
    <source>
        <dbReference type="EMBL" id="KIW27416.1"/>
    </source>
</evidence>
<evidence type="ECO:0000313" key="5">
    <source>
        <dbReference type="Proteomes" id="UP000054466"/>
    </source>
</evidence>
<dbReference type="GO" id="GO:0016651">
    <property type="term" value="F:oxidoreductase activity, acting on NAD(P)H"/>
    <property type="evidence" value="ECO:0007669"/>
    <property type="project" value="InterPro"/>
</dbReference>
<sequence length="353" mass="37941">MSTSLRNFGLIREGTGCAVLKPIPVPKLEADYILVRTVAIALNPTDWTSLDAVGNDGTIVGCDYSGIVEEVGEAVKDRFQRGDRVAGFGHGANDFNPQNGAFARYIAVKGHLQMHIPEGVTFEAACTVGVGVATVGFGLYKILQLPLPGEGKDAEAGVILIYGGSTATGTLAIQFAHLSGLDVVTTCSPKHFEMVKALGACQAYDYHDLNVGGQIKAVTNGKLETVFDTVATQETAKICAEAFGDAGGVYCNVLDVDCPHPNVRSESFLGYSLSGEPFIYEGELFEAHPDHLVFGSSFARVAERLWREGKWTPHPQRIERGGLRGVTNGMQQMREGKVSGEKLVYVIEETEWP</sequence>
<dbReference type="InterPro" id="IPR013154">
    <property type="entry name" value="ADH-like_N"/>
</dbReference>
<dbReference type="Gene3D" id="3.40.50.720">
    <property type="entry name" value="NAD(P)-binding Rossmann-like Domain"/>
    <property type="match status" value="1"/>
</dbReference>
<name>A0A0D1ZHH7_9EURO</name>
<evidence type="ECO:0000256" key="1">
    <source>
        <dbReference type="ARBA" id="ARBA00008072"/>
    </source>
</evidence>
<dbReference type="VEuPathDB" id="FungiDB:PV07_07154"/>
<feature type="domain" description="Enoyl reductase (ER)" evidence="3">
    <location>
        <begin position="14"/>
        <end position="344"/>
    </location>
</feature>
<reference evidence="4 5" key="1">
    <citation type="submission" date="2015-01" db="EMBL/GenBank/DDBJ databases">
        <title>The Genome Sequence of Cladophialophora immunda CBS83496.</title>
        <authorList>
            <consortium name="The Broad Institute Genomics Platform"/>
            <person name="Cuomo C."/>
            <person name="de Hoog S."/>
            <person name="Gorbushina A."/>
            <person name="Stielow B."/>
            <person name="Teixiera M."/>
            <person name="Abouelleil A."/>
            <person name="Chapman S.B."/>
            <person name="Priest M."/>
            <person name="Young S.K."/>
            <person name="Wortman J."/>
            <person name="Nusbaum C."/>
            <person name="Birren B."/>
        </authorList>
    </citation>
    <scope>NUCLEOTIDE SEQUENCE [LARGE SCALE GENOMIC DNA]</scope>
    <source>
        <strain evidence="4 5">CBS 83496</strain>
    </source>
</reference>
<dbReference type="HOGENOM" id="CLU_026673_16_1_1"/>
<dbReference type="InterPro" id="IPR013149">
    <property type="entry name" value="ADH-like_C"/>
</dbReference>
<dbReference type="InterPro" id="IPR011032">
    <property type="entry name" value="GroES-like_sf"/>
</dbReference>
<dbReference type="Pfam" id="PF08240">
    <property type="entry name" value="ADH_N"/>
    <property type="match status" value="1"/>
</dbReference>
<evidence type="ECO:0000256" key="2">
    <source>
        <dbReference type="ARBA" id="ARBA00023002"/>
    </source>
</evidence>
<dbReference type="AlphaFoldDB" id="A0A0D1ZHH7"/>
<dbReference type="STRING" id="569365.A0A0D1ZHH7"/>
<dbReference type="PANTHER" id="PTHR45348">
    <property type="entry name" value="HYPOTHETICAL OXIDOREDUCTASE (EUROFUNG)"/>
    <property type="match status" value="1"/>
</dbReference>
<evidence type="ECO:0000259" key="3">
    <source>
        <dbReference type="SMART" id="SM00829"/>
    </source>
</evidence>
<organism evidence="4 5">
    <name type="scientific">Cladophialophora immunda</name>
    <dbReference type="NCBI Taxonomy" id="569365"/>
    <lineage>
        <taxon>Eukaryota</taxon>
        <taxon>Fungi</taxon>
        <taxon>Dikarya</taxon>
        <taxon>Ascomycota</taxon>
        <taxon>Pezizomycotina</taxon>
        <taxon>Eurotiomycetes</taxon>
        <taxon>Chaetothyriomycetidae</taxon>
        <taxon>Chaetothyriales</taxon>
        <taxon>Herpotrichiellaceae</taxon>
        <taxon>Cladophialophora</taxon>
    </lineage>
</organism>
<dbReference type="RefSeq" id="XP_016247632.1">
    <property type="nucleotide sequence ID" value="XM_016394213.1"/>
</dbReference>
<dbReference type="InterPro" id="IPR020843">
    <property type="entry name" value="ER"/>
</dbReference>
<protein>
    <recommendedName>
        <fullName evidence="3">Enoyl reductase (ER) domain-containing protein</fullName>
    </recommendedName>
</protein>
<dbReference type="SMART" id="SM00829">
    <property type="entry name" value="PKS_ER"/>
    <property type="match status" value="1"/>
</dbReference>
<dbReference type="SUPFAM" id="SSF51735">
    <property type="entry name" value="NAD(P)-binding Rossmann-fold domains"/>
    <property type="match status" value="1"/>
</dbReference>
<dbReference type="InterPro" id="IPR036291">
    <property type="entry name" value="NAD(P)-bd_dom_sf"/>
</dbReference>
<dbReference type="Proteomes" id="UP000054466">
    <property type="component" value="Unassembled WGS sequence"/>
</dbReference>
<proteinExistence type="inferred from homology"/>
<dbReference type="Pfam" id="PF00107">
    <property type="entry name" value="ADH_zinc_N"/>
    <property type="match status" value="1"/>
</dbReference>
<dbReference type="Gene3D" id="3.90.180.10">
    <property type="entry name" value="Medium-chain alcohol dehydrogenases, catalytic domain"/>
    <property type="match status" value="1"/>
</dbReference>
<dbReference type="InterPro" id="IPR047122">
    <property type="entry name" value="Trans-enoyl_RdTase-like"/>
</dbReference>
<comment type="similarity">
    <text evidence="1">Belongs to the zinc-containing alcohol dehydrogenase family.</text>
</comment>
<accession>A0A0D1ZHH7</accession>
<keyword evidence="2" id="KW-0560">Oxidoreductase</keyword>
<dbReference type="EMBL" id="KN847043">
    <property type="protein sequence ID" value="KIW27416.1"/>
    <property type="molecule type" value="Genomic_DNA"/>
</dbReference>
<dbReference type="OrthoDB" id="48317at2759"/>
<gene>
    <name evidence="4" type="ORF">PV07_07154</name>
</gene>
<keyword evidence="5" id="KW-1185">Reference proteome</keyword>